<evidence type="ECO:0000256" key="1">
    <source>
        <dbReference type="SAM" id="MobiDB-lite"/>
    </source>
</evidence>
<reference evidence="2 3" key="1">
    <citation type="journal article" date="2016" name="Mol. Biol. Evol.">
        <title>Comparative Genomics of Early-Diverging Mushroom-Forming Fungi Provides Insights into the Origins of Lignocellulose Decay Capabilities.</title>
        <authorList>
            <person name="Nagy L.G."/>
            <person name="Riley R."/>
            <person name="Tritt A."/>
            <person name="Adam C."/>
            <person name="Daum C."/>
            <person name="Floudas D."/>
            <person name="Sun H."/>
            <person name="Yadav J.S."/>
            <person name="Pangilinan J."/>
            <person name="Larsson K.H."/>
            <person name="Matsuura K."/>
            <person name="Barry K."/>
            <person name="Labutti K."/>
            <person name="Kuo R."/>
            <person name="Ohm R.A."/>
            <person name="Bhattacharya S.S."/>
            <person name="Shirouzu T."/>
            <person name="Yoshinaga Y."/>
            <person name="Martin F.M."/>
            <person name="Grigoriev I.V."/>
            <person name="Hibbett D.S."/>
        </authorList>
    </citation>
    <scope>NUCLEOTIDE SEQUENCE [LARGE SCALE GENOMIC DNA]</scope>
    <source>
        <strain evidence="2 3">HHB12029</strain>
    </source>
</reference>
<protein>
    <submittedName>
        <fullName evidence="2">Uncharacterized protein</fullName>
    </submittedName>
</protein>
<feature type="region of interest" description="Disordered" evidence="1">
    <location>
        <begin position="187"/>
        <end position="220"/>
    </location>
</feature>
<dbReference type="Proteomes" id="UP000077266">
    <property type="component" value="Unassembled WGS sequence"/>
</dbReference>
<dbReference type="AlphaFoldDB" id="A0A165EMY8"/>
<gene>
    <name evidence="2" type="ORF">EXIGLDRAFT_204503</name>
</gene>
<dbReference type="EMBL" id="KV426129">
    <property type="protein sequence ID" value="KZV87316.1"/>
    <property type="molecule type" value="Genomic_DNA"/>
</dbReference>
<name>A0A165EMY8_EXIGL</name>
<organism evidence="2 3">
    <name type="scientific">Exidia glandulosa HHB12029</name>
    <dbReference type="NCBI Taxonomy" id="1314781"/>
    <lineage>
        <taxon>Eukaryota</taxon>
        <taxon>Fungi</taxon>
        <taxon>Dikarya</taxon>
        <taxon>Basidiomycota</taxon>
        <taxon>Agaricomycotina</taxon>
        <taxon>Agaricomycetes</taxon>
        <taxon>Auriculariales</taxon>
        <taxon>Exidiaceae</taxon>
        <taxon>Exidia</taxon>
    </lineage>
</organism>
<proteinExistence type="predicted"/>
<evidence type="ECO:0000313" key="3">
    <source>
        <dbReference type="Proteomes" id="UP000077266"/>
    </source>
</evidence>
<sequence length="250" mass="27558">MYFVECWLNFLSAPWCASRVGGGRVGDERWLISCPALAEIAFATSVGSLSCLHRGVHRRSRCDERWLMFPRWRRLRCEEHWLSSRLCSGCGATSNGALFPALAEVAVQRAFTLPFPHWCDRCRSFNPLPPPSSIVFLSFYSFLTSIQPRNPVSSPSSFRLLHVHAAALLLGCRFGIRHGPGFGVSGSRSAARSKAHRRPACSSGTVSDGRSLPSPPAQLPSGQAAVWQRRWSLPPTLAHSSLRLLGFVNA</sequence>
<accession>A0A165EMY8</accession>
<evidence type="ECO:0000313" key="2">
    <source>
        <dbReference type="EMBL" id="KZV87316.1"/>
    </source>
</evidence>
<keyword evidence="3" id="KW-1185">Reference proteome</keyword>
<dbReference type="InParanoid" id="A0A165EMY8"/>